<accession>A0A8X6IXJ6</accession>
<gene>
    <name evidence="1" type="ORF">NPIL_431091</name>
</gene>
<keyword evidence="2" id="KW-1185">Reference proteome</keyword>
<evidence type="ECO:0000313" key="2">
    <source>
        <dbReference type="Proteomes" id="UP000887013"/>
    </source>
</evidence>
<comment type="caution">
    <text evidence="1">The sequence shown here is derived from an EMBL/GenBank/DDBJ whole genome shotgun (WGS) entry which is preliminary data.</text>
</comment>
<name>A0A8X6IXJ6_NEPPI</name>
<organism evidence="1 2">
    <name type="scientific">Nephila pilipes</name>
    <name type="common">Giant wood spider</name>
    <name type="synonym">Nephila maculata</name>
    <dbReference type="NCBI Taxonomy" id="299642"/>
    <lineage>
        <taxon>Eukaryota</taxon>
        <taxon>Metazoa</taxon>
        <taxon>Ecdysozoa</taxon>
        <taxon>Arthropoda</taxon>
        <taxon>Chelicerata</taxon>
        <taxon>Arachnida</taxon>
        <taxon>Araneae</taxon>
        <taxon>Araneomorphae</taxon>
        <taxon>Entelegynae</taxon>
        <taxon>Araneoidea</taxon>
        <taxon>Nephilidae</taxon>
        <taxon>Nephila</taxon>
    </lineage>
</organism>
<proteinExistence type="predicted"/>
<dbReference type="AlphaFoldDB" id="A0A8X6IXJ6"/>
<dbReference type="Proteomes" id="UP000887013">
    <property type="component" value="Unassembled WGS sequence"/>
</dbReference>
<reference evidence="1" key="1">
    <citation type="submission" date="2020-08" db="EMBL/GenBank/DDBJ databases">
        <title>Multicomponent nature underlies the extraordinary mechanical properties of spider dragline silk.</title>
        <authorList>
            <person name="Kono N."/>
            <person name="Nakamura H."/>
            <person name="Mori M."/>
            <person name="Yoshida Y."/>
            <person name="Ohtoshi R."/>
            <person name="Malay A.D."/>
            <person name="Moran D.A.P."/>
            <person name="Tomita M."/>
            <person name="Numata K."/>
            <person name="Arakawa K."/>
        </authorList>
    </citation>
    <scope>NUCLEOTIDE SEQUENCE</scope>
</reference>
<dbReference type="EMBL" id="BMAW01094291">
    <property type="protein sequence ID" value="GFS64615.1"/>
    <property type="molecule type" value="Genomic_DNA"/>
</dbReference>
<sequence>MLKFRSVPDTHYAVEETFVPNQHPEDNYAFVRQDAMHPTSAQLFKGSYKVLIGNIQFYTLEIRKYKATVSIDQLKPAFNQYEKARHIESDPVPCQKTKFYVLQHDLAAVRSQGLIPVLVTRWTWKGVLCNVL</sequence>
<protein>
    <submittedName>
        <fullName evidence="1">Uncharacterized protein</fullName>
    </submittedName>
</protein>
<evidence type="ECO:0000313" key="1">
    <source>
        <dbReference type="EMBL" id="GFS64615.1"/>
    </source>
</evidence>